<dbReference type="EMBL" id="CABPSE010000018">
    <property type="protein sequence ID" value="VVE44696.1"/>
    <property type="molecule type" value="Genomic_DNA"/>
</dbReference>
<dbReference type="Proteomes" id="UP000383971">
    <property type="component" value="Unassembled WGS sequence"/>
</dbReference>
<keyword evidence="3" id="KW-1185">Reference proteome</keyword>
<evidence type="ECO:0000313" key="3">
    <source>
        <dbReference type="Proteomes" id="UP000383971"/>
    </source>
</evidence>
<dbReference type="AlphaFoldDB" id="A0A5E4Y7T0"/>
<organism evidence="2 3">
    <name type="scientific">Pandoraea communis</name>
    <dbReference type="NCBI Taxonomy" id="2508297"/>
    <lineage>
        <taxon>Bacteria</taxon>
        <taxon>Pseudomonadati</taxon>
        <taxon>Pseudomonadota</taxon>
        <taxon>Betaproteobacteria</taxon>
        <taxon>Burkholderiales</taxon>
        <taxon>Burkholderiaceae</taxon>
        <taxon>Pandoraea</taxon>
    </lineage>
</organism>
<evidence type="ECO:0000313" key="2">
    <source>
        <dbReference type="EMBL" id="VVE44696.1"/>
    </source>
</evidence>
<proteinExistence type="predicted"/>
<gene>
    <name evidence="2" type="ORF">PCO31111_04368</name>
</gene>
<keyword evidence="1" id="KW-0812">Transmembrane</keyword>
<protein>
    <submittedName>
        <fullName evidence="2">Uncharacterized protein</fullName>
    </submittedName>
</protein>
<accession>A0A5E4Y7T0</accession>
<keyword evidence="1" id="KW-1133">Transmembrane helix</keyword>
<dbReference type="RefSeq" id="WP_150586704.1">
    <property type="nucleotide sequence ID" value="NZ_CABPSE010000018.1"/>
</dbReference>
<reference evidence="2 3" key="1">
    <citation type="submission" date="2019-08" db="EMBL/GenBank/DDBJ databases">
        <authorList>
            <person name="Peeters C."/>
        </authorList>
    </citation>
    <scope>NUCLEOTIDE SEQUENCE [LARGE SCALE GENOMIC DNA]</scope>
    <source>
        <strain evidence="2 3">LMG 31111</strain>
    </source>
</reference>
<evidence type="ECO:0000256" key="1">
    <source>
        <dbReference type="SAM" id="Phobius"/>
    </source>
</evidence>
<feature type="transmembrane region" description="Helical" evidence="1">
    <location>
        <begin position="28"/>
        <end position="45"/>
    </location>
</feature>
<keyword evidence="1" id="KW-0472">Membrane</keyword>
<sequence>MSLWLAIVAVGLTLLRLARRNVDRRRWLTLSLIAVLALISAPDAFGERYARFTPLVRHTRCARETGMSYAKFMRFPTQSALR</sequence>
<name>A0A5E4Y7T0_9BURK</name>